<comment type="caution">
    <text evidence="2">The sequence shown here is derived from an EMBL/GenBank/DDBJ whole genome shotgun (WGS) entry which is preliminary data.</text>
</comment>
<dbReference type="Pfam" id="PF06686">
    <property type="entry name" value="SpoIIIAC"/>
    <property type="match status" value="1"/>
</dbReference>
<feature type="transmembrane region" description="Helical" evidence="1">
    <location>
        <begin position="37"/>
        <end position="58"/>
    </location>
</feature>
<dbReference type="AlphaFoldDB" id="A0A840DJK9"/>
<dbReference type="Proteomes" id="UP000559598">
    <property type="component" value="Unassembled WGS sequence"/>
</dbReference>
<organism evidence="2 3">
    <name type="scientific">Anoxybacteroides voinovskiense</name>
    <dbReference type="NCBI Taxonomy" id="230470"/>
    <lineage>
        <taxon>Bacteria</taxon>
        <taxon>Bacillati</taxon>
        <taxon>Bacillota</taxon>
        <taxon>Bacilli</taxon>
        <taxon>Bacillales</taxon>
        <taxon>Anoxybacillaceae</taxon>
        <taxon>Anoxybacteroides</taxon>
    </lineage>
</organism>
<feature type="transmembrane region" description="Helical" evidence="1">
    <location>
        <begin position="6"/>
        <end position="25"/>
    </location>
</feature>
<dbReference type="EMBL" id="JACIDE010000007">
    <property type="protein sequence ID" value="MBB4073491.1"/>
    <property type="molecule type" value="Genomic_DNA"/>
</dbReference>
<dbReference type="InterPro" id="IPR009570">
    <property type="entry name" value="Spore_III_AC"/>
</dbReference>
<gene>
    <name evidence="2" type="ORF">GGR02_001253</name>
</gene>
<evidence type="ECO:0000313" key="2">
    <source>
        <dbReference type="EMBL" id="MBB4073491.1"/>
    </source>
</evidence>
<keyword evidence="1" id="KW-0812">Transmembrane</keyword>
<keyword evidence="1" id="KW-0472">Membrane</keyword>
<evidence type="ECO:0000313" key="3">
    <source>
        <dbReference type="Proteomes" id="UP000559598"/>
    </source>
</evidence>
<dbReference type="NCBIfam" id="TIGR02848">
    <property type="entry name" value="spore_III_AC"/>
    <property type="match status" value="1"/>
</dbReference>
<evidence type="ECO:0000256" key="1">
    <source>
        <dbReference type="SAM" id="Phobius"/>
    </source>
</evidence>
<keyword evidence="1" id="KW-1133">Transmembrane helix</keyword>
<sequence>MMGIDVDVIFKIAGVGMAIALLHTVLEQMGKKEFAQWITLIGFIYILFMVASVISSLFQKIKDVFLFQR</sequence>
<name>A0A840DJK9_9BACL</name>
<accession>A0A840DJK9</accession>
<keyword evidence="3" id="KW-1185">Reference proteome</keyword>
<reference evidence="2 3" key="1">
    <citation type="submission" date="2020-08" db="EMBL/GenBank/DDBJ databases">
        <title>Genomic Encyclopedia of Type Strains, Phase IV (KMG-IV): sequencing the most valuable type-strain genomes for metagenomic binning, comparative biology and taxonomic classification.</title>
        <authorList>
            <person name="Goeker M."/>
        </authorList>
    </citation>
    <scope>NUCLEOTIDE SEQUENCE [LARGE SCALE GENOMIC DNA]</scope>
    <source>
        <strain evidence="2 3">DSM 17075</strain>
    </source>
</reference>
<dbReference type="InterPro" id="IPR025664">
    <property type="entry name" value="Spore_III_AC/AD"/>
</dbReference>
<protein>
    <submittedName>
        <fullName evidence="2">Stage III sporulation protein AC</fullName>
    </submittedName>
</protein>
<proteinExistence type="predicted"/>